<dbReference type="EC" id="2.8.1.1" evidence="4"/>
<name>A0A5C5VHQ8_9BACT</name>
<accession>A0A5C5VHQ8</accession>
<dbReference type="Proteomes" id="UP000316714">
    <property type="component" value="Unassembled WGS sequence"/>
</dbReference>
<feature type="chain" id="PRO_5022762002" evidence="2">
    <location>
        <begin position="17"/>
        <end position="300"/>
    </location>
</feature>
<dbReference type="RefSeq" id="WP_197531339.1">
    <property type="nucleotide sequence ID" value="NZ_SIHJ01000001.1"/>
</dbReference>
<gene>
    <name evidence="4" type="primary">cysA1</name>
    <name evidence="4" type="ORF">KOR34_23590</name>
</gene>
<reference evidence="4 5" key="1">
    <citation type="submission" date="2019-02" db="EMBL/GenBank/DDBJ databases">
        <title>Deep-cultivation of Planctomycetes and their phenomic and genomic characterization uncovers novel biology.</title>
        <authorList>
            <person name="Wiegand S."/>
            <person name="Jogler M."/>
            <person name="Boedeker C."/>
            <person name="Pinto D."/>
            <person name="Vollmers J."/>
            <person name="Rivas-Marin E."/>
            <person name="Kohn T."/>
            <person name="Peeters S.H."/>
            <person name="Heuer A."/>
            <person name="Rast P."/>
            <person name="Oberbeckmann S."/>
            <person name="Bunk B."/>
            <person name="Jeske O."/>
            <person name="Meyerdierks A."/>
            <person name="Storesund J.E."/>
            <person name="Kallscheuer N."/>
            <person name="Luecker S."/>
            <person name="Lage O.M."/>
            <person name="Pohl T."/>
            <person name="Merkel B.J."/>
            <person name="Hornburger P."/>
            <person name="Mueller R.-W."/>
            <person name="Bruemmer F."/>
            <person name="Labrenz M."/>
            <person name="Spormann A.M."/>
            <person name="Op Den Camp H."/>
            <person name="Overmann J."/>
            <person name="Amann R."/>
            <person name="Jetten M.S.M."/>
            <person name="Mascher T."/>
            <person name="Medema M.H."/>
            <person name="Devos D.P."/>
            <person name="Kaster A.-K."/>
            <person name="Ovreas L."/>
            <person name="Rohde M."/>
            <person name="Galperin M.Y."/>
            <person name="Jogler C."/>
        </authorList>
    </citation>
    <scope>NUCLEOTIDE SEQUENCE [LARGE SCALE GENOMIC DNA]</scope>
    <source>
        <strain evidence="4 5">KOR34</strain>
    </source>
</reference>
<dbReference type="InterPro" id="IPR001763">
    <property type="entry name" value="Rhodanese-like_dom"/>
</dbReference>
<evidence type="ECO:0000256" key="1">
    <source>
        <dbReference type="ARBA" id="ARBA00022737"/>
    </source>
</evidence>
<dbReference type="CDD" id="cd01449">
    <property type="entry name" value="TST_Repeat_2"/>
    <property type="match status" value="1"/>
</dbReference>
<keyword evidence="4" id="KW-0808">Transferase</keyword>
<dbReference type="Pfam" id="PF00581">
    <property type="entry name" value="Rhodanese"/>
    <property type="match status" value="2"/>
</dbReference>
<dbReference type="PANTHER" id="PTHR43855">
    <property type="entry name" value="THIOSULFATE SULFURTRANSFERASE"/>
    <property type="match status" value="1"/>
</dbReference>
<dbReference type="SMART" id="SM00450">
    <property type="entry name" value="RHOD"/>
    <property type="match status" value="2"/>
</dbReference>
<dbReference type="InterPro" id="IPR036873">
    <property type="entry name" value="Rhodanese-like_dom_sf"/>
</dbReference>
<dbReference type="AlphaFoldDB" id="A0A5C5VHQ8"/>
<keyword evidence="1" id="KW-0677">Repeat</keyword>
<feature type="domain" description="Rhodanese" evidence="3">
    <location>
        <begin position="56"/>
        <end position="160"/>
    </location>
</feature>
<dbReference type="EMBL" id="SIHJ01000001">
    <property type="protein sequence ID" value="TWT37409.1"/>
    <property type="molecule type" value="Genomic_DNA"/>
</dbReference>
<dbReference type="SUPFAM" id="SSF52821">
    <property type="entry name" value="Rhodanese/Cell cycle control phosphatase"/>
    <property type="match status" value="2"/>
</dbReference>
<dbReference type="GO" id="GO:0004792">
    <property type="term" value="F:thiosulfate-cyanide sulfurtransferase activity"/>
    <property type="evidence" value="ECO:0007669"/>
    <property type="project" value="UniProtKB-EC"/>
</dbReference>
<feature type="domain" description="Rhodanese" evidence="3">
    <location>
        <begin position="192"/>
        <end position="296"/>
    </location>
</feature>
<evidence type="ECO:0000259" key="3">
    <source>
        <dbReference type="PROSITE" id="PS50206"/>
    </source>
</evidence>
<dbReference type="PROSITE" id="PS50206">
    <property type="entry name" value="RHODANESE_3"/>
    <property type="match status" value="2"/>
</dbReference>
<evidence type="ECO:0000313" key="5">
    <source>
        <dbReference type="Proteomes" id="UP000316714"/>
    </source>
</evidence>
<protein>
    <submittedName>
        <fullName evidence="4">Putative thiosulfate sulfurtransferase</fullName>
        <ecNumber evidence="4">2.8.1.1</ecNumber>
    </submittedName>
</protein>
<sequence length="300" mass="32822" precursor="true">MRLACLLLFVAAPTLAAEPASYARPELLIEAAELQTKLGSQPRTLRNMTEEEARQAPPPLTLLDVRSAEEFKRGTIASAQRINVGEWKAAFRGGQDAAAWSKRLSEVLLAPNSTVIVFDDAVTPNAARAWWILKYWGVEDVRLLNGGVKAWRAAGSKLSLPTKAKTITQFTATPHPERLATADEVMACIGKGDAEACLIDTRTTGEHTAGYIPTACHTDWQEYVDPATGKIRSPEQLEELLARADFDRQRRTIAYCQSGGRASVVAFATELMGGRDVANYFGSWGEWSRLPEVPIARPGK</sequence>
<keyword evidence="2" id="KW-0732">Signal</keyword>
<comment type="caution">
    <text evidence="4">The sequence shown here is derived from an EMBL/GenBank/DDBJ whole genome shotgun (WGS) entry which is preliminary data.</text>
</comment>
<evidence type="ECO:0000313" key="4">
    <source>
        <dbReference type="EMBL" id="TWT37409.1"/>
    </source>
</evidence>
<dbReference type="PANTHER" id="PTHR43855:SF1">
    <property type="entry name" value="THIOSULFATE SULFURTRANSFERASE"/>
    <property type="match status" value="1"/>
</dbReference>
<keyword evidence="5" id="KW-1185">Reference proteome</keyword>
<feature type="signal peptide" evidence="2">
    <location>
        <begin position="1"/>
        <end position="16"/>
    </location>
</feature>
<organism evidence="4 5">
    <name type="scientific">Posidoniimonas corsicana</name>
    <dbReference type="NCBI Taxonomy" id="1938618"/>
    <lineage>
        <taxon>Bacteria</taxon>
        <taxon>Pseudomonadati</taxon>
        <taxon>Planctomycetota</taxon>
        <taxon>Planctomycetia</taxon>
        <taxon>Pirellulales</taxon>
        <taxon>Lacipirellulaceae</taxon>
        <taxon>Posidoniimonas</taxon>
    </lineage>
</organism>
<dbReference type="Gene3D" id="3.40.250.10">
    <property type="entry name" value="Rhodanese-like domain"/>
    <property type="match status" value="2"/>
</dbReference>
<dbReference type="InterPro" id="IPR051126">
    <property type="entry name" value="Thiosulfate_sulfurtransferase"/>
</dbReference>
<evidence type="ECO:0000256" key="2">
    <source>
        <dbReference type="SAM" id="SignalP"/>
    </source>
</evidence>
<proteinExistence type="predicted"/>